<accession>A0A9N9KS44</accession>
<dbReference type="AlphaFoldDB" id="A0A9N9KS44"/>
<dbReference type="EMBL" id="CAJVRL010000045">
    <property type="protein sequence ID" value="CAG8952111.1"/>
    <property type="molecule type" value="Genomic_DNA"/>
</dbReference>
<reference evidence="1" key="1">
    <citation type="submission" date="2021-07" db="EMBL/GenBank/DDBJ databases">
        <authorList>
            <person name="Durling M."/>
        </authorList>
    </citation>
    <scope>NUCLEOTIDE SEQUENCE</scope>
</reference>
<name>A0A9N9KS44_9HELO</name>
<comment type="caution">
    <text evidence="1">The sequence shown here is derived from an EMBL/GenBank/DDBJ whole genome shotgun (WGS) entry which is preliminary data.</text>
</comment>
<organism evidence="1 2">
    <name type="scientific">Hymenoscyphus fraxineus</name>
    <dbReference type="NCBI Taxonomy" id="746836"/>
    <lineage>
        <taxon>Eukaryota</taxon>
        <taxon>Fungi</taxon>
        <taxon>Dikarya</taxon>
        <taxon>Ascomycota</taxon>
        <taxon>Pezizomycotina</taxon>
        <taxon>Leotiomycetes</taxon>
        <taxon>Helotiales</taxon>
        <taxon>Helotiaceae</taxon>
        <taxon>Hymenoscyphus</taxon>
    </lineage>
</organism>
<evidence type="ECO:0000313" key="1">
    <source>
        <dbReference type="EMBL" id="CAG8952111.1"/>
    </source>
</evidence>
<gene>
    <name evidence="1" type="ORF">HYFRA_00000849</name>
</gene>
<protein>
    <submittedName>
        <fullName evidence="1">Uncharacterized protein</fullName>
    </submittedName>
</protein>
<evidence type="ECO:0000313" key="2">
    <source>
        <dbReference type="Proteomes" id="UP000696280"/>
    </source>
</evidence>
<proteinExistence type="predicted"/>
<dbReference type="Proteomes" id="UP000696280">
    <property type="component" value="Unassembled WGS sequence"/>
</dbReference>
<keyword evidence="2" id="KW-1185">Reference proteome</keyword>
<sequence>MSRSLVRGSSQYGKYRGLDKKIIVFPVLRFVHMACLQTLGKTVAVIKVPTARWRTSAAAAGQ</sequence>